<dbReference type="KEGG" id="pco:PHACADRAFT_210776"/>
<dbReference type="InParanoid" id="K5W1N9"/>
<name>K5W1N9_PHACS</name>
<evidence type="ECO:0000313" key="2">
    <source>
        <dbReference type="Proteomes" id="UP000008370"/>
    </source>
</evidence>
<dbReference type="AlphaFoldDB" id="K5W1N9"/>
<keyword evidence="2" id="KW-1185">Reference proteome</keyword>
<evidence type="ECO:0008006" key="3">
    <source>
        <dbReference type="Google" id="ProtNLM"/>
    </source>
</evidence>
<protein>
    <recommendedName>
        <fullName evidence="3">F-box domain-containing protein</fullName>
    </recommendedName>
</protein>
<reference evidence="1 2" key="1">
    <citation type="journal article" date="2012" name="BMC Genomics">
        <title>Comparative genomics of the white-rot fungi, Phanerochaete carnosa and P. chrysosporium, to elucidate the genetic basis of the distinct wood types they colonize.</title>
        <authorList>
            <person name="Suzuki H."/>
            <person name="MacDonald J."/>
            <person name="Syed K."/>
            <person name="Salamov A."/>
            <person name="Hori C."/>
            <person name="Aerts A."/>
            <person name="Henrissat B."/>
            <person name="Wiebenga A."/>
            <person name="vanKuyk P.A."/>
            <person name="Barry K."/>
            <person name="Lindquist E."/>
            <person name="LaButti K."/>
            <person name="Lapidus A."/>
            <person name="Lucas S."/>
            <person name="Coutinho P."/>
            <person name="Gong Y."/>
            <person name="Samejima M."/>
            <person name="Mahadevan R."/>
            <person name="Abou-Zaid M."/>
            <person name="de Vries R.P."/>
            <person name="Igarashi K."/>
            <person name="Yadav J.S."/>
            <person name="Grigoriev I.V."/>
            <person name="Master E.R."/>
        </authorList>
    </citation>
    <scope>NUCLEOTIDE SEQUENCE [LARGE SCALE GENOMIC DNA]</scope>
    <source>
        <strain evidence="1 2">HHB-10118-sp</strain>
    </source>
</reference>
<organism evidence="1 2">
    <name type="scientific">Phanerochaete carnosa (strain HHB-10118-sp)</name>
    <name type="common">White-rot fungus</name>
    <name type="synonym">Peniophora carnosa</name>
    <dbReference type="NCBI Taxonomy" id="650164"/>
    <lineage>
        <taxon>Eukaryota</taxon>
        <taxon>Fungi</taxon>
        <taxon>Dikarya</taxon>
        <taxon>Basidiomycota</taxon>
        <taxon>Agaricomycotina</taxon>
        <taxon>Agaricomycetes</taxon>
        <taxon>Polyporales</taxon>
        <taxon>Phanerochaetaceae</taxon>
        <taxon>Phanerochaete</taxon>
    </lineage>
</organism>
<dbReference type="RefSeq" id="XP_007397742.1">
    <property type="nucleotide sequence ID" value="XM_007397680.1"/>
</dbReference>
<dbReference type="EMBL" id="JH930474">
    <property type="protein sequence ID" value="EKM53035.1"/>
    <property type="molecule type" value="Genomic_DNA"/>
</dbReference>
<sequence length="438" mass="49544">MDEQVRQRQCQRQYEAWCWDPGPYSVFICRWDQLPPELHDYIYDILDIIADKHAASVLSLISRVWSRHFRPRLFARLSLWDEEDFRMLYGILRSPLSAWLAEHVATLSFRMNDFPSRPVWTALLRLLPACRCVLHTPDHPSGLVSHSASLKSSLRSITSLDLRHCHFPSFRTLLRVLADITYLETVRLYDVTWSGDAPMAAEAASNICSGSFNHAREVQQVNCTSNLAVAAWILAAASTRYSFARRRTAGPVVPAETWVVIKLIQMFLPSEDTIRYARFDVIEATQDTYKFAGSLSIKRWNVANILCQVVKSAPFDGSDGTWSVHRIALADGIDSGRSRPYLQSRDLSIVSSFLPTHPQLELQILCGGGFSVEEFRTLSEKVMEAVNSHPAVSTKHNSKLPDGRFLEPTLFDVTQRDLEEAREALEGVGSNTELFAPC</sequence>
<dbReference type="Proteomes" id="UP000008370">
    <property type="component" value="Unassembled WGS sequence"/>
</dbReference>
<dbReference type="HOGENOM" id="CLU_032928_0_0_1"/>
<gene>
    <name evidence="1" type="ORF">PHACADRAFT_210776</name>
</gene>
<accession>K5W1N9</accession>
<evidence type="ECO:0000313" key="1">
    <source>
        <dbReference type="EMBL" id="EKM53035.1"/>
    </source>
</evidence>
<dbReference type="GeneID" id="18913014"/>
<proteinExistence type="predicted"/>